<organism evidence="4 5">
    <name type="scientific">Diaporthe vaccinii</name>
    <dbReference type="NCBI Taxonomy" id="105482"/>
    <lineage>
        <taxon>Eukaryota</taxon>
        <taxon>Fungi</taxon>
        <taxon>Dikarya</taxon>
        <taxon>Ascomycota</taxon>
        <taxon>Pezizomycotina</taxon>
        <taxon>Sordariomycetes</taxon>
        <taxon>Sordariomycetidae</taxon>
        <taxon>Diaporthales</taxon>
        <taxon>Diaporthaceae</taxon>
        <taxon>Diaporthe</taxon>
        <taxon>Diaporthe eres species complex</taxon>
    </lineage>
</organism>
<sequence>MRQWPGFLQACYQAAFPESAYHAYKYDGSYIGVLGENLGMSRAVFHHYLHQYALHLGIPIRHAAKAVDYFETDTEGGAVLENGERLSADVVVAADGIGSRSWRLISGTKEEPISSSFAMYRTTFPLDLAMQKPLIAEGYAGVDSRLYFGPGPHIVLGKTDKDIIWM</sequence>
<dbReference type="InterPro" id="IPR036188">
    <property type="entry name" value="FAD/NAD-bd_sf"/>
</dbReference>
<dbReference type="SUPFAM" id="SSF51905">
    <property type="entry name" value="FAD/NAD(P)-binding domain"/>
    <property type="match status" value="1"/>
</dbReference>
<protein>
    <submittedName>
        <fullName evidence="4">Uncharacterized protein</fullName>
    </submittedName>
</protein>
<evidence type="ECO:0000256" key="3">
    <source>
        <dbReference type="ARBA" id="ARBA00023033"/>
    </source>
</evidence>
<evidence type="ECO:0000313" key="4">
    <source>
        <dbReference type="EMBL" id="KAL2292004.1"/>
    </source>
</evidence>
<accession>A0ABR4FBD7</accession>
<evidence type="ECO:0000256" key="1">
    <source>
        <dbReference type="ARBA" id="ARBA00007992"/>
    </source>
</evidence>
<comment type="caution">
    <text evidence="4">The sequence shown here is derived from an EMBL/GenBank/DDBJ whole genome shotgun (WGS) entry which is preliminary data.</text>
</comment>
<proteinExistence type="inferred from homology"/>
<dbReference type="Proteomes" id="UP001600888">
    <property type="component" value="Unassembled WGS sequence"/>
</dbReference>
<comment type="similarity">
    <text evidence="1">Belongs to the paxM FAD-dependent monooxygenase family.</text>
</comment>
<name>A0ABR4FBD7_9PEZI</name>
<keyword evidence="5" id="KW-1185">Reference proteome</keyword>
<dbReference type="EMBL" id="JBAWTH010000004">
    <property type="protein sequence ID" value="KAL2292004.1"/>
    <property type="molecule type" value="Genomic_DNA"/>
</dbReference>
<evidence type="ECO:0000313" key="5">
    <source>
        <dbReference type="Proteomes" id="UP001600888"/>
    </source>
</evidence>
<dbReference type="InterPro" id="IPR050493">
    <property type="entry name" value="FAD-dep_Monooxygenase_BioMet"/>
</dbReference>
<dbReference type="PANTHER" id="PTHR13789">
    <property type="entry name" value="MONOOXYGENASE"/>
    <property type="match status" value="1"/>
</dbReference>
<dbReference type="Gene3D" id="3.50.50.60">
    <property type="entry name" value="FAD/NAD(P)-binding domain"/>
    <property type="match status" value="1"/>
</dbReference>
<keyword evidence="2" id="KW-0560">Oxidoreductase</keyword>
<keyword evidence="3" id="KW-0503">Monooxygenase</keyword>
<evidence type="ECO:0000256" key="2">
    <source>
        <dbReference type="ARBA" id="ARBA00023002"/>
    </source>
</evidence>
<dbReference type="PANTHER" id="PTHR13789:SF236">
    <property type="entry name" value="MONOOXYGENASE, PUTATIVE (AFU_ORTHOLOGUE AFUA_6G12060)-RELATED"/>
    <property type="match status" value="1"/>
</dbReference>
<gene>
    <name evidence="4" type="ORF">FJTKL_10690</name>
</gene>
<reference evidence="4 5" key="1">
    <citation type="submission" date="2024-03" db="EMBL/GenBank/DDBJ databases">
        <title>A high-quality draft genome sequence of Diaporthe vaccinii, a causative agent of upright dieback and viscid rot disease in cranberry plants.</title>
        <authorList>
            <person name="Sarrasin M."/>
            <person name="Lang B.F."/>
            <person name="Burger G."/>
        </authorList>
    </citation>
    <scope>NUCLEOTIDE SEQUENCE [LARGE SCALE GENOMIC DNA]</scope>
    <source>
        <strain evidence="4 5">IS7</strain>
    </source>
</reference>